<evidence type="ECO:0000313" key="3">
    <source>
        <dbReference type="Proteomes" id="UP000266552"/>
    </source>
</evidence>
<protein>
    <submittedName>
        <fullName evidence="2">SDR family NAD(P)-dependent oxidoreductase</fullName>
    </submittedName>
</protein>
<keyword evidence="3" id="KW-1185">Reference proteome</keyword>
<dbReference type="InterPro" id="IPR036291">
    <property type="entry name" value="NAD(P)-bd_dom_sf"/>
</dbReference>
<keyword evidence="1" id="KW-0560">Oxidoreductase</keyword>
<proteinExistence type="predicted"/>
<dbReference type="PANTHER" id="PTHR47534">
    <property type="entry name" value="YALI0E05731P"/>
    <property type="match status" value="1"/>
</dbReference>
<dbReference type="EMBL" id="CP032412">
    <property type="protein sequence ID" value="AYB44273.1"/>
    <property type="molecule type" value="Genomic_DNA"/>
</dbReference>
<dbReference type="Gene3D" id="3.40.50.720">
    <property type="entry name" value="NAD(P)-binding Rossmann-like Domain"/>
    <property type="match status" value="1"/>
</dbReference>
<organism evidence="2 3">
    <name type="scientific">Paenibacillus lautus</name>
    <name type="common">Bacillus lautus</name>
    <dbReference type="NCBI Taxonomy" id="1401"/>
    <lineage>
        <taxon>Bacteria</taxon>
        <taxon>Bacillati</taxon>
        <taxon>Bacillota</taxon>
        <taxon>Bacilli</taxon>
        <taxon>Bacillales</taxon>
        <taxon>Paenibacillaceae</taxon>
        <taxon>Paenibacillus</taxon>
    </lineage>
</organism>
<sequence>MLTIVIAGGTDGIGRQLALQLIRNGERVIIIGRSSEKGEDLRREAAQLNGEDRFLFLQADLSLVSENIRIVNEVNRRVHHIDQLILCAQDQKFSKVYRETKEGLEHHFALYYLSRFILSFKFQEQLKRSLAPLIINVCAPGVKEDIEWNDLQLQTQGPFNSIKAIMHGSGLNNLLGVALAQSSADTNIKYLLYNPGAVRTKGATEAFDNILIKLLVKLIYKIIGLPVQKAVEPILHFIKKPPEDSLTAYKQNKKLDIGQIIPNKNQSKRLLQLTLDLIKRKHGEFNIN</sequence>
<reference evidence="2 3" key="1">
    <citation type="submission" date="2018-09" db="EMBL/GenBank/DDBJ databases">
        <title>Genome Sequence of Paenibacillus lautus Strain E7593-69, Azo Dye-Degrading Bacteria, Isolated from Commercial Tattoo Inks.</title>
        <authorList>
            <person name="Nho S.W."/>
            <person name="Kim S.-J."/>
            <person name="Kweon O."/>
            <person name="Cerniglia C.E."/>
        </authorList>
    </citation>
    <scope>NUCLEOTIDE SEQUENCE [LARGE SCALE GENOMIC DNA]</scope>
    <source>
        <strain evidence="2 3">E7593-69</strain>
    </source>
</reference>
<dbReference type="InterPro" id="IPR052228">
    <property type="entry name" value="Sec_Metab_Biosynth_Oxidored"/>
</dbReference>
<dbReference type="RefSeq" id="WP_119848174.1">
    <property type="nucleotide sequence ID" value="NZ_CP032412.1"/>
</dbReference>
<name>A0A385TKU5_PAELA</name>
<accession>A0A385TKU5</accession>
<gene>
    <name evidence="2" type="ORF">D5F53_13665</name>
</gene>
<dbReference type="InterPro" id="IPR002347">
    <property type="entry name" value="SDR_fam"/>
</dbReference>
<dbReference type="PANTHER" id="PTHR47534:SF3">
    <property type="entry name" value="ALCOHOL DEHYDROGENASE-LIKE C-TERMINAL DOMAIN-CONTAINING PROTEIN"/>
    <property type="match status" value="1"/>
</dbReference>
<dbReference type="Proteomes" id="UP000266552">
    <property type="component" value="Chromosome"/>
</dbReference>
<dbReference type="Pfam" id="PF00106">
    <property type="entry name" value="adh_short"/>
    <property type="match status" value="1"/>
</dbReference>
<evidence type="ECO:0000256" key="1">
    <source>
        <dbReference type="ARBA" id="ARBA00023002"/>
    </source>
</evidence>
<dbReference type="AlphaFoldDB" id="A0A385TKU5"/>
<dbReference type="GO" id="GO:0016491">
    <property type="term" value="F:oxidoreductase activity"/>
    <property type="evidence" value="ECO:0007669"/>
    <property type="project" value="UniProtKB-KW"/>
</dbReference>
<dbReference type="SUPFAM" id="SSF51735">
    <property type="entry name" value="NAD(P)-binding Rossmann-fold domains"/>
    <property type="match status" value="1"/>
</dbReference>
<evidence type="ECO:0000313" key="2">
    <source>
        <dbReference type="EMBL" id="AYB44273.1"/>
    </source>
</evidence>
<dbReference type="KEGG" id="plw:D5F53_13665"/>